<feature type="transmembrane region" description="Helical" evidence="1">
    <location>
        <begin position="38"/>
        <end position="60"/>
    </location>
</feature>
<keyword evidence="1" id="KW-0812">Transmembrane</keyword>
<keyword evidence="1" id="KW-0472">Membrane</keyword>
<comment type="caution">
    <text evidence="3">The sequence shown here is derived from an EMBL/GenBank/DDBJ whole genome shotgun (WGS) entry which is preliminary data.</text>
</comment>
<keyword evidence="4" id="KW-1185">Reference proteome</keyword>
<gene>
    <name evidence="3" type="ORF">ACFFJ2_15470</name>
</gene>
<dbReference type="Proteomes" id="UP001589755">
    <property type="component" value="Unassembled WGS sequence"/>
</dbReference>
<reference evidence="3 4" key="1">
    <citation type="submission" date="2024-09" db="EMBL/GenBank/DDBJ databases">
        <authorList>
            <person name="Sun Q."/>
            <person name="Mori K."/>
        </authorList>
    </citation>
    <scope>NUCLEOTIDE SEQUENCE [LARGE SCALE GENOMIC DNA]</scope>
    <source>
        <strain evidence="3 4">CCM 8543</strain>
    </source>
</reference>
<evidence type="ECO:0000313" key="3">
    <source>
        <dbReference type="EMBL" id="MFC0209802.1"/>
    </source>
</evidence>
<evidence type="ECO:0000256" key="1">
    <source>
        <dbReference type="SAM" id="Phobius"/>
    </source>
</evidence>
<feature type="domain" description="DUF1468" evidence="2">
    <location>
        <begin position="7"/>
        <end position="138"/>
    </location>
</feature>
<organism evidence="3 4">
    <name type="scientific">Chelativorans intermedius</name>
    <dbReference type="NCBI Taxonomy" id="515947"/>
    <lineage>
        <taxon>Bacteria</taxon>
        <taxon>Pseudomonadati</taxon>
        <taxon>Pseudomonadota</taxon>
        <taxon>Alphaproteobacteria</taxon>
        <taxon>Hyphomicrobiales</taxon>
        <taxon>Phyllobacteriaceae</taxon>
        <taxon>Chelativorans</taxon>
    </lineage>
</organism>
<sequence>MNAARLSAICLAAVGLAAAAMAWRLGLWTMDRPGPGLFPFAAGALLFATSIAAAIQGEIAEAEDEPVDRRRLLRYAAAVAGFGLAMKPLGAVIATLGLILGVLRGIENRSWAHALVVAVVLAALSWGVFRYFLSVPLPVGILGIG</sequence>
<dbReference type="RefSeq" id="WP_261522433.1">
    <property type="nucleotide sequence ID" value="NZ_JAODNW010000027.1"/>
</dbReference>
<accession>A0ABV6DAW4</accession>
<feature type="transmembrane region" description="Helical" evidence="1">
    <location>
        <begin position="111"/>
        <end position="133"/>
    </location>
</feature>
<dbReference type="InterPro" id="IPR009936">
    <property type="entry name" value="DUF1468"/>
</dbReference>
<protein>
    <submittedName>
        <fullName evidence="3">Tripartite tricarboxylate transporter TctB family protein</fullName>
    </submittedName>
</protein>
<evidence type="ECO:0000313" key="4">
    <source>
        <dbReference type="Proteomes" id="UP001589755"/>
    </source>
</evidence>
<keyword evidence="1" id="KW-1133">Transmembrane helix</keyword>
<dbReference type="EMBL" id="JBHLXD010000029">
    <property type="protein sequence ID" value="MFC0209802.1"/>
    <property type="molecule type" value="Genomic_DNA"/>
</dbReference>
<name>A0ABV6DAW4_9HYPH</name>
<dbReference type="Pfam" id="PF07331">
    <property type="entry name" value="TctB"/>
    <property type="match status" value="1"/>
</dbReference>
<feature type="transmembrane region" description="Helical" evidence="1">
    <location>
        <begin position="72"/>
        <end position="99"/>
    </location>
</feature>
<proteinExistence type="predicted"/>
<evidence type="ECO:0000259" key="2">
    <source>
        <dbReference type="Pfam" id="PF07331"/>
    </source>
</evidence>